<accession>A0A1I2LBW9</accession>
<dbReference type="Gene3D" id="1.10.10.2840">
    <property type="entry name" value="PucR C-terminal helix-turn-helix domain"/>
    <property type="match status" value="2"/>
</dbReference>
<dbReference type="InterPro" id="IPR051448">
    <property type="entry name" value="CdaR-like_regulators"/>
</dbReference>
<protein>
    <submittedName>
        <fullName evidence="2">PucR C-terminal helix-turn-helix domain-containing protein</fullName>
    </submittedName>
</protein>
<evidence type="ECO:0000259" key="1">
    <source>
        <dbReference type="Pfam" id="PF13556"/>
    </source>
</evidence>
<organism evidence="2 3">
    <name type="scientific">Actinacidiphila alni</name>
    <dbReference type="NCBI Taxonomy" id="380248"/>
    <lineage>
        <taxon>Bacteria</taxon>
        <taxon>Bacillati</taxon>
        <taxon>Actinomycetota</taxon>
        <taxon>Actinomycetes</taxon>
        <taxon>Kitasatosporales</taxon>
        <taxon>Streptomycetaceae</taxon>
        <taxon>Actinacidiphila</taxon>
    </lineage>
</organism>
<dbReference type="PANTHER" id="PTHR33744">
    <property type="entry name" value="CARBOHYDRATE DIACID REGULATOR"/>
    <property type="match status" value="1"/>
</dbReference>
<sequence length="599" mass="63612">MLDLSGLVAAWPERLRLLRPEGGSRAVVGVWPANGIPARREGWRDMLAVVEPVNPGQAVSLVDAVATAGAAGIVTDERAPTALLAAARARRLPVVVARELSVAFLAGAVAELRFAEQAAAAERSTLLLRFSQELTGAESAAPLLQWLASEIGGQAILVMPYQTPSGPVGQEEVPGSRLEAVAEGSAFTDAYDTVDDWSVRLYGLAPEPPRSVLVVARRGGWPSPVSEAVSQTERLLTSWLGRRSSAEAERAPVRSSIVQMLLDGQIAPARRAAAALHLGAALFNGARAQVLVVSVRSPRRKVLAAALHQRLGADALVVPSPDDERHIVVVADDAERPRAAVRGILASHPGIYVGASRSAAVGDGLAEAYEQAQQAVTMATDLPDRWAAYDPAANLASALPSAPAHQWSGALLRPLAEWEPGRRGTWLETTRVALAVGIVAAARKLGADRTTIRSRAEATAGAVGLDWSSQADRIRLDIALRVDRLRLRAPVSSVPTTLADLLATDEARIWAHGLFGRLGEDLHEFAVAWLTAGQSTHRTAEDLHLHPKTVRKRLREIEAALKRPLIQRSGSSDGTNQVNAVHDLFLAATVTGELDGPLL</sequence>
<dbReference type="PANTHER" id="PTHR33744:SF1">
    <property type="entry name" value="DNA-BINDING TRANSCRIPTIONAL ACTIVATOR ADER"/>
    <property type="match status" value="1"/>
</dbReference>
<evidence type="ECO:0000313" key="3">
    <source>
        <dbReference type="Proteomes" id="UP000199323"/>
    </source>
</evidence>
<dbReference type="Pfam" id="PF13556">
    <property type="entry name" value="HTH_30"/>
    <property type="match status" value="1"/>
</dbReference>
<gene>
    <name evidence="2" type="ORF">SAMN05216251_12710</name>
</gene>
<dbReference type="OrthoDB" id="3674804at2"/>
<dbReference type="RefSeq" id="WP_143120686.1">
    <property type="nucleotide sequence ID" value="NZ_FONG01000027.1"/>
</dbReference>
<dbReference type="InterPro" id="IPR042070">
    <property type="entry name" value="PucR_C-HTH_sf"/>
</dbReference>
<feature type="domain" description="PucR C-terminal helix-turn-helix" evidence="1">
    <location>
        <begin position="524"/>
        <end position="565"/>
    </location>
</feature>
<proteinExistence type="predicted"/>
<dbReference type="Proteomes" id="UP000199323">
    <property type="component" value="Unassembled WGS sequence"/>
</dbReference>
<reference evidence="2 3" key="1">
    <citation type="submission" date="2016-10" db="EMBL/GenBank/DDBJ databases">
        <authorList>
            <person name="de Groot N.N."/>
        </authorList>
    </citation>
    <scope>NUCLEOTIDE SEQUENCE [LARGE SCALE GENOMIC DNA]</scope>
    <source>
        <strain evidence="2 3">CGMCC 4.3510</strain>
    </source>
</reference>
<name>A0A1I2LBW9_9ACTN</name>
<keyword evidence="3" id="KW-1185">Reference proteome</keyword>
<evidence type="ECO:0000313" key="2">
    <source>
        <dbReference type="EMBL" id="SFF74576.1"/>
    </source>
</evidence>
<dbReference type="EMBL" id="FONG01000027">
    <property type="protein sequence ID" value="SFF74576.1"/>
    <property type="molecule type" value="Genomic_DNA"/>
</dbReference>
<dbReference type="InterPro" id="IPR025736">
    <property type="entry name" value="PucR_C-HTH_dom"/>
</dbReference>
<dbReference type="STRING" id="380248.SAMN05216251_12710"/>
<dbReference type="AlphaFoldDB" id="A0A1I2LBW9"/>